<dbReference type="Gene3D" id="3.30.2090.10">
    <property type="entry name" value="Multidrug efflux transporter AcrB TolC docking domain, DN and DC subdomains"/>
    <property type="match status" value="1"/>
</dbReference>
<feature type="transmembrane region" description="Helical" evidence="1">
    <location>
        <begin position="102"/>
        <end position="124"/>
    </location>
</feature>
<evidence type="ECO:0000313" key="2">
    <source>
        <dbReference type="EMBL" id="MBO8439958.1"/>
    </source>
</evidence>
<comment type="caution">
    <text evidence="2">The sequence shown here is derived from an EMBL/GenBank/DDBJ whole genome shotgun (WGS) entry which is preliminary data.</text>
</comment>
<dbReference type="InterPro" id="IPR001036">
    <property type="entry name" value="Acrflvin-R"/>
</dbReference>
<protein>
    <submittedName>
        <fullName evidence="2">Efflux RND transporter permease subunit</fullName>
    </submittedName>
</protein>
<sequence>LRQIASIEPQVTPETYARKAGQEQITVCADLKCGKSHPAAMKEISGYVETHIMPHLPDGVSIHYGGLSSTNETVDPEIMLSFFCAVSILFLLLMFHFKKLSIALLTLVLSTLCLFGAFFGLWLFRLDFSITAVLGLISLVGIIVRNGIIMFEYAEELRFAKGFDVRTAAEEAGKRRMRPIFLTSCTTALGVLPMIISADALWMPMGVVICFGTLLSILLIVLIMPISYWQIFKNVKTKEAKHE</sequence>
<accession>A0A940DK19</accession>
<keyword evidence="1" id="KW-0812">Transmembrane</keyword>
<name>A0A940DK19_9BACT</name>
<reference evidence="2" key="1">
    <citation type="submission" date="2020-10" db="EMBL/GenBank/DDBJ databases">
        <authorList>
            <person name="Gilroy R."/>
        </authorList>
    </citation>
    <scope>NUCLEOTIDE SEQUENCE</scope>
    <source>
        <strain evidence="2">3924</strain>
    </source>
</reference>
<feature type="transmembrane region" description="Helical" evidence="1">
    <location>
        <begin position="130"/>
        <end position="151"/>
    </location>
</feature>
<dbReference type="GO" id="GO:0005886">
    <property type="term" value="C:plasma membrane"/>
    <property type="evidence" value="ECO:0007669"/>
    <property type="project" value="TreeGrafter"/>
</dbReference>
<feature type="transmembrane region" description="Helical" evidence="1">
    <location>
        <begin position="202"/>
        <end position="229"/>
    </location>
</feature>
<proteinExistence type="predicted"/>
<dbReference type="AlphaFoldDB" id="A0A940DK19"/>
<dbReference type="InterPro" id="IPR027463">
    <property type="entry name" value="AcrB_DN_DC_subdom"/>
</dbReference>
<organism evidence="2 3">
    <name type="scientific">Candidatus Aphodosoma intestinipullorum</name>
    <dbReference type="NCBI Taxonomy" id="2840674"/>
    <lineage>
        <taxon>Bacteria</taxon>
        <taxon>Pseudomonadati</taxon>
        <taxon>Bacteroidota</taxon>
        <taxon>Bacteroidia</taxon>
        <taxon>Bacteroidales</taxon>
        <taxon>Candidatus Aphodosoma</taxon>
    </lineage>
</organism>
<feature type="non-terminal residue" evidence="2">
    <location>
        <position position="1"/>
    </location>
</feature>
<dbReference type="PANTHER" id="PTHR32063">
    <property type="match status" value="1"/>
</dbReference>
<dbReference type="Gene3D" id="1.20.1640.10">
    <property type="entry name" value="Multidrug efflux transporter AcrB transmembrane domain"/>
    <property type="match status" value="1"/>
</dbReference>
<dbReference type="GO" id="GO:0042910">
    <property type="term" value="F:xenobiotic transmembrane transporter activity"/>
    <property type="evidence" value="ECO:0007669"/>
    <property type="project" value="TreeGrafter"/>
</dbReference>
<reference evidence="2" key="2">
    <citation type="journal article" date="2021" name="PeerJ">
        <title>Extensive microbial diversity within the chicken gut microbiome revealed by metagenomics and culture.</title>
        <authorList>
            <person name="Gilroy R."/>
            <person name="Ravi A."/>
            <person name="Getino M."/>
            <person name="Pursley I."/>
            <person name="Horton D.L."/>
            <person name="Alikhan N.F."/>
            <person name="Baker D."/>
            <person name="Gharbi K."/>
            <person name="Hall N."/>
            <person name="Watson M."/>
            <person name="Adriaenssens E.M."/>
            <person name="Foster-Nyarko E."/>
            <person name="Jarju S."/>
            <person name="Secka A."/>
            <person name="Antonio M."/>
            <person name="Oren A."/>
            <person name="Chaudhuri R.R."/>
            <person name="La Ragione R."/>
            <person name="Hildebrand F."/>
            <person name="Pallen M.J."/>
        </authorList>
    </citation>
    <scope>NUCLEOTIDE SEQUENCE</scope>
    <source>
        <strain evidence="2">3924</strain>
    </source>
</reference>
<feature type="transmembrane region" description="Helical" evidence="1">
    <location>
        <begin position="78"/>
        <end position="95"/>
    </location>
</feature>
<evidence type="ECO:0000313" key="3">
    <source>
        <dbReference type="Proteomes" id="UP000712007"/>
    </source>
</evidence>
<keyword evidence="1" id="KW-0472">Membrane</keyword>
<dbReference type="PANTHER" id="PTHR32063:SF24">
    <property type="entry name" value="CATION EFFLUX SYSTEM (ACRB_ACRD_ACRF FAMILY)"/>
    <property type="match status" value="1"/>
</dbReference>
<dbReference type="EMBL" id="JADIMV010000080">
    <property type="protein sequence ID" value="MBO8439958.1"/>
    <property type="molecule type" value="Genomic_DNA"/>
</dbReference>
<keyword evidence="1" id="KW-1133">Transmembrane helix</keyword>
<dbReference type="Gene3D" id="3.30.70.1440">
    <property type="entry name" value="Multidrug efflux transporter AcrB pore domain"/>
    <property type="match status" value="1"/>
</dbReference>
<dbReference type="Pfam" id="PF00873">
    <property type="entry name" value="ACR_tran"/>
    <property type="match status" value="1"/>
</dbReference>
<feature type="transmembrane region" description="Helical" evidence="1">
    <location>
        <begin position="180"/>
        <end position="196"/>
    </location>
</feature>
<dbReference type="Proteomes" id="UP000712007">
    <property type="component" value="Unassembled WGS sequence"/>
</dbReference>
<dbReference type="SUPFAM" id="SSF82866">
    <property type="entry name" value="Multidrug efflux transporter AcrB transmembrane domain"/>
    <property type="match status" value="1"/>
</dbReference>
<gene>
    <name evidence="2" type="ORF">IAC51_04830</name>
</gene>
<evidence type="ECO:0000256" key="1">
    <source>
        <dbReference type="SAM" id="Phobius"/>
    </source>
</evidence>